<reference evidence="1 2" key="1">
    <citation type="submission" date="2014-09" db="EMBL/GenBank/DDBJ databases">
        <title>Genome sequencing and annotation of Bacillus Okhensis strain Kh10-101T.</title>
        <authorList>
            <person name="Prakash J.S."/>
        </authorList>
    </citation>
    <scope>NUCLEOTIDE SEQUENCE [LARGE SCALE GENOMIC DNA]</scope>
    <source>
        <strain evidence="2">Kh10-101T</strain>
    </source>
</reference>
<dbReference type="RefSeq" id="WP_034627804.1">
    <property type="nucleotide sequence ID" value="NZ_JRJU01000007.1"/>
</dbReference>
<dbReference type="EMBL" id="JRJU01000007">
    <property type="protein sequence ID" value="KHF40764.1"/>
    <property type="molecule type" value="Genomic_DNA"/>
</dbReference>
<sequence length="130" mass="14571">MATWNLTDTQHHILICNGSSCNKEGAEQLTQSIRNEISSKGLDSMIHTSRTLCNGRCQDKCVLITYPDGKWYKEMSCEDAPQFIESLITGSMLEYKVSHVFNGRGFEPTEGTVLGVGKRRDIVKKVSKKL</sequence>
<organism evidence="1 2">
    <name type="scientific">Halalkalibacter okhensis</name>
    <dbReference type="NCBI Taxonomy" id="333138"/>
    <lineage>
        <taxon>Bacteria</taxon>
        <taxon>Bacillati</taxon>
        <taxon>Bacillota</taxon>
        <taxon>Bacilli</taxon>
        <taxon>Bacillales</taxon>
        <taxon>Bacillaceae</taxon>
        <taxon>Halalkalibacter</taxon>
    </lineage>
</organism>
<dbReference type="AlphaFoldDB" id="A0A0B0IL31"/>
<dbReference type="STRING" id="333138.LQ50_08255"/>
<comment type="caution">
    <text evidence="1">The sequence shown here is derived from an EMBL/GenBank/DDBJ whole genome shotgun (WGS) entry which is preliminary data.</text>
</comment>
<keyword evidence="2" id="KW-1185">Reference proteome</keyword>
<evidence type="ECO:0000313" key="2">
    <source>
        <dbReference type="Proteomes" id="UP000030832"/>
    </source>
</evidence>
<dbReference type="OrthoDB" id="9761899at2"/>
<dbReference type="SUPFAM" id="SSF52833">
    <property type="entry name" value="Thioredoxin-like"/>
    <property type="match status" value="1"/>
</dbReference>
<protein>
    <submittedName>
        <fullName evidence="1">Ferredoxin</fullName>
    </submittedName>
</protein>
<dbReference type="InterPro" id="IPR036249">
    <property type="entry name" value="Thioredoxin-like_sf"/>
</dbReference>
<dbReference type="eggNOG" id="COG3411">
    <property type="taxonomic scope" value="Bacteria"/>
</dbReference>
<gene>
    <name evidence="1" type="ORF">LQ50_08255</name>
</gene>
<dbReference type="Proteomes" id="UP000030832">
    <property type="component" value="Unassembled WGS sequence"/>
</dbReference>
<dbReference type="CDD" id="cd02980">
    <property type="entry name" value="TRX_Fd_family"/>
    <property type="match status" value="1"/>
</dbReference>
<dbReference type="Gene3D" id="3.40.30.10">
    <property type="entry name" value="Glutaredoxin"/>
    <property type="match status" value="1"/>
</dbReference>
<name>A0A0B0IL31_9BACI</name>
<proteinExistence type="predicted"/>
<evidence type="ECO:0000313" key="1">
    <source>
        <dbReference type="EMBL" id="KHF40764.1"/>
    </source>
</evidence>
<accession>A0A0B0IL31</accession>